<keyword evidence="3" id="KW-1185">Reference proteome</keyword>
<accession>A0A858PXW1</accession>
<evidence type="ECO:0000256" key="1">
    <source>
        <dbReference type="SAM" id="Phobius"/>
    </source>
</evidence>
<proteinExistence type="predicted"/>
<dbReference type="KEGG" id="aplt:ANPL_01535"/>
<name>A0A858PXW1_9RICK</name>
<evidence type="ECO:0008006" key="4">
    <source>
        <dbReference type="Google" id="ProtNLM"/>
    </source>
</evidence>
<feature type="transmembrane region" description="Helical" evidence="1">
    <location>
        <begin position="30"/>
        <end position="47"/>
    </location>
</feature>
<dbReference type="GO" id="GO:0016787">
    <property type="term" value="F:hydrolase activity"/>
    <property type="evidence" value="ECO:0007669"/>
    <property type="project" value="InterPro"/>
</dbReference>
<keyword evidence="1" id="KW-1133">Transmembrane helix</keyword>
<dbReference type="Pfam" id="PF07722">
    <property type="entry name" value="Peptidase_C26"/>
    <property type="match status" value="1"/>
</dbReference>
<dbReference type="AlphaFoldDB" id="A0A858PXW1"/>
<organism evidence="2 3">
    <name type="scientific">Anaplasma platys</name>
    <dbReference type="NCBI Taxonomy" id="949"/>
    <lineage>
        <taxon>Bacteria</taxon>
        <taxon>Pseudomonadati</taxon>
        <taxon>Pseudomonadota</taxon>
        <taxon>Alphaproteobacteria</taxon>
        <taxon>Rickettsiales</taxon>
        <taxon>Anaplasmataceae</taxon>
        <taxon>Anaplasma</taxon>
    </lineage>
</organism>
<dbReference type="SUPFAM" id="SSF52317">
    <property type="entry name" value="Class I glutamine amidotransferase-like"/>
    <property type="match status" value="1"/>
</dbReference>
<evidence type="ECO:0000313" key="2">
    <source>
        <dbReference type="EMBL" id="QJC27414.1"/>
    </source>
</evidence>
<dbReference type="InterPro" id="IPR029062">
    <property type="entry name" value="Class_I_gatase-like"/>
</dbReference>
<sequence>MDLCHGRGYLTGVTGKRRDMLSLWLSRFNIALRGGVFLSVAVFIFVLPDVHAAKKGAIVGLLSTKSSTYVGEYRTAVDVRNVLLKLGAKKVVIIDYNAITKSLGGNNIDSTSLYKHLNEFLLKNKIDRIFIPGNYYNINSAPLPPGPHRQMVTDAVVRVMKDRPNLKLLAICGGLQGVLHAQGVSIKRVQSILNSSEMAESHLSSVNHPREPGASLLRVEAVPGSALAKIVERVRDPEDATLRFYVPDMHREGVDTSVENMERLRALGYRVSAMADDGIIEGLEDARGNMLLQMHPEFLLVNASKKIGKNPEVDISIKIANDIIGYFLSDSSGE</sequence>
<gene>
    <name evidence="2" type="ORF">ANPL_01535</name>
</gene>
<dbReference type="Proteomes" id="UP000500930">
    <property type="component" value="Chromosome"/>
</dbReference>
<dbReference type="InterPro" id="IPR011697">
    <property type="entry name" value="Peptidase_C26"/>
</dbReference>
<keyword evidence="1" id="KW-0812">Transmembrane</keyword>
<reference evidence="2 3" key="1">
    <citation type="journal article" date="2020" name="Pathogens">
        <title>First Whole Genome Sequence of Anaplasma platys, an Obligate Intracellular Rickettsial Pathogen of Dogs.</title>
        <authorList>
            <person name="Llanes A."/>
            <person name="Rajeev S."/>
        </authorList>
    </citation>
    <scope>NUCLEOTIDE SEQUENCE [LARGE SCALE GENOMIC DNA]</scope>
    <source>
        <strain evidence="2 3">S3</strain>
    </source>
</reference>
<evidence type="ECO:0000313" key="3">
    <source>
        <dbReference type="Proteomes" id="UP000500930"/>
    </source>
</evidence>
<dbReference type="Gene3D" id="3.40.50.880">
    <property type="match status" value="1"/>
</dbReference>
<protein>
    <recommendedName>
        <fullName evidence="4">Glutamine amidotransferase domain-containing protein</fullName>
    </recommendedName>
</protein>
<keyword evidence="1" id="KW-0472">Membrane</keyword>
<dbReference type="EMBL" id="CP046391">
    <property type="protein sequence ID" value="QJC27414.1"/>
    <property type="molecule type" value="Genomic_DNA"/>
</dbReference>